<evidence type="ECO:0000313" key="8">
    <source>
        <dbReference type="EMBL" id="PRP74246.1"/>
    </source>
</evidence>
<dbReference type="EMBL" id="MDYQ01000479">
    <property type="protein sequence ID" value="PRP74246.1"/>
    <property type="molecule type" value="Genomic_DNA"/>
</dbReference>
<dbReference type="GO" id="GO:0046540">
    <property type="term" value="C:U4/U6 x U5 tri-snRNP complex"/>
    <property type="evidence" value="ECO:0007669"/>
    <property type="project" value="InterPro"/>
</dbReference>
<dbReference type="InterPro" id="IPR013881">
    <property type="entry name" value="Pre-mRNA_splic_Prp3_dom"/>
</dbReference>
<comment type="subcellular location">
    <subcellularLocation>
        <location evidence="1">Nucleus</location>
    </subcellularLocation>
</comment>
<dbReference type="PANTHER" id="PTHR14212">
    <property type="entry name" value="U4/U6-ASSOCIATED RNA SPLICING FACTOR-RELATED"/>
    <property type="match status" value="1"/>
</dbReference>
<accession>A0A2P6MRD2</accession>
<organism evidence="8 9">
    <name type="scientific">Planoprotostelium fungivorum</name>
    <dbReference type="NCBI Taxonomy" id="1890364"/>
    <lineage>
        <taxon>Eukaryota</taxon>
        <taxon>Amoebozoa</taxon>
        <taxon>Evosea</taxon>
        <taxon>Variosea</taxon>
        <taxon>Cavosteliida</taxon>
        <taxon>Cavosteliaceae</taxon>
        <taxon>Planoprotostelium</taxon>
    </lineage>
</organism>
<dbReference type="InterPro" id="IPR027104">
    <property type="entry name" value="Prp3"/>
</dbReference>
<evidence type="ECO:0000259" key="6">
    <source>
        <dbReference type="Pfam" id="PF06544"/>
    </source>
</evidence>
<evidence type="ECO:0000259" key="7">
    <source>
        <dbReference type="Pfam" id="PF08572"/>
    </source>
</evidence>
<dbReference type="PANTHER" id="PTHR14212:SF0">
    <property type="entry name" value="U4_U6 SMALL NUCLEAR RIBONUCLEOPROTEIN PRP3"/>
    <property type="match status" value="1"/>
</dbReference>
<evidence type="ECO:0000256" key="4">
    <source>
        <dbReference type="ARBA" id="ARBA00023242"/>
    </source>
</evidence>
<name>A0A2P6MRD2_9EUKA</name>
<dbReference type="Proteomes" id="UP000241769">
    <property type="component" value="Unassembled WGS sequence"/>
</dbReference>
<sequence length="373" mass="43462">EKKKVKPTYVDPNLAVPSFERGKRTFHFLAEKEIEERVQKQRGKPKEQLKTEADAAAVEQIEVEKRKVHEPIPDVEWWDKFLLPHDSYTDIDPVPNAPSDGKDRFGQVKLEDINHYIEHPVPIRPPGESEEKPPIAMFLTEKERKRLRKQTRAEREKEKQERVLMGLEEAPAPKVKLSNLSRVLGAESSANPTQIEQEVRRQTAERVANHDARNASRKLSKEERKEKIKEKLTTDAKASTHVAVFRILDLTHPQHKFKIDANAKENWMTGCTIIQPAFSMVLVEGANKSVRRFKKLMLNRIDWNKTKEDETEEEVKNKKHNQCDLVWEGTILKANFQNFKFETPAGEAGVRKYLSGRWSEHYWDMCKNFKLEE</sequence>
<feature type="domain" description="Pre-mRNA-splicing factor 3" evidence="7">
    <location>
        <begin position="8"/>
        <end position="219"/>
    </location>
</feature>
<evidence type="ECO:0000256" key="1">
    <source>
        <dbReference type="ARBA" id="ARBA00004123"/>
    </source>
</evidence>
<gene>
    <name evidence="8" type="ORF">PROFUN_11993</name>
</gene>
<feature type="region of interest" description="Disordered" evidence="5">
    <location>
        <begin position="143"/>
        <end position="167"/>
    </location>
</feature>
<keyword evidence="2" id="KW-0507">mRNA processing</keyword>
<dbReference type="FunCoup" id="A0A2P6MRD2">
    <property type="interactions" value="462"/>
</dbReference>
<evidence type="ECO:0000256" key="3">
    <source>
        <dbReference type="ARBA" id="ARBA00023187"/>
    </source>
</evidence>
<dbReference type="Pfam" id="PF06544">
    <property type="entry name" value="Prp3_C"/>
    <property type="match status" value="1"/>
</dbReference>
<comment type="caution">
    <text evidence="8">The sequence shown here is derived from an EMBL/GenBank/DDBJ whole genome shotgun (WGS) entry which is preliminary data.</text>
</comment>
<evidence type="ECO:0000313" key="9">
    <source>
        <dbReference type="Proteomes" id="UP000241769"/>
    </source>
</evidence>
<dbReference type="GO" id="GO:0000398">
    <property type="term" value="P:mRNA splicing, via spliceosome"/>
    <property type="evidence" value="ECO:0007669"/>
    <property type="project" value="InterPro"/>
</dbReference>
<dbReference type="OrthoDB" id="1698697at2759"/>
<feature type="region of interest" description="Disordered" evidence="5">
    <location>
        <begin position="204"/>
        <end position="233"/>
    </location>
</feature>
<dbReference type="AlphaFoldDB" id="A0A2P6MRD2"/>
<keyword evidence="9" id="KW-1185">Reference proteome</keyword>
<dbReference type="InterPro" id="IPR010541">
    <property type="entry name" value="Prp3_C"/>
</dbReference>
<feature type="compositionally biased region" description="Basic and acidic residues" evidence="5">
    <location>
        <begin position="151"/>
        <end position="162"/>
    </location>
</feature>
<feature type="domain" description="Small nuclear ribonucleoprotein Prp3 C-terminal" evidence="6">
    <location>
        <begin position="243"/>
        <end position="365"/>
    </location>
</feature>
<proteinExistence type="predicted"/>
<dbReference type="Pfam" id="PF08572">
    <property type="entry name" value="PRP3"/>
    <property type="match status" value="1"/>
</dbReference>
<dbReference type="STRING" id="1890364.A0A2P6MRD2"/>
<keyword evidence="3" id="KW-0508">mRNA splicing</keyword>
<protein>
    <submittedName>
        <fullName evidence="8">Uncharacterized protein</fullName>
    </submittedName>
</protein>
<keyword evidence="4" id="KW-0539">Nucleus</keyword>
<evidence type="ECO:0000256" key="2">
    <source>
        <dbReference type="ARBA" id="ARBA00022664"/>
    </source>
</evidence>
<feature type="non-terminal residue" evidence="8">
    <location>
        <position position="1"/>
    </location>
</feature>
<reference evidence="8 9" key="1">
    <citation type="journal article" date="2018" name="Genome Biol. Evol.">
        <title>Multiple Roots of Fruiting Body Formation in Amoebozoa.</title>
        <authorList>
            <person name="Hillmann F."/>
            <person name="Forbes G."/>
            <person name="Novohradska S."/>
            <person name="Ferling I."/>
            <person name="Riege K."/>
            <person name="Groth M."/>
            <person name="Westermann M."/>
            <person name="Marz M."/>
            <person name="Spaller T."/>
            <person name="Winckler T."/>
            <person name="Schaap P."/>
            <person name="Glockner G."/>
        </authorList>
    </citation>
    <scope>NUCLEOTIDE SEQUENCE [LARGE SCALE GENOMIC DNA]</scope>
    <source>
        <strain evidence="8 9">Jena</strain>
    </source>
</reference>
<dbReference type="InParanoid" id="A0A2P6MRD2"/>
<dbReference type="CDD" id="cd24162">
    <property type="entry name" value="Prp3_C"/>
    <property type="match status" value="1"/>
</dbReference>
<evidence type="ECO:0000256" key="5">
    <source>
        <dbReference type="SAM" id="MobiDB-lite"/>
    </source>
</evidence>